<dbReference type="AlphaFoldDB" id="X1LUV2"/>
<keyword evidence="1" id="KW-0175">Coiled coil</keyword>
<sequence>MGKKYGKCKLCKLEKFLNYADLCKQCNQKALSSDIKEAIIEKQKKALEAQKERQEQKKEEIIEKQVLEEEEKKT</sequence>
<gene>
    <name evidence="2" type="ORF">S06H3_21879</name>
</gene>
<name>X1LUV2_9ZZZZ</name>
<comment type="caution">
    <text evidence="2">The sequence shown here is derived from an EMBL/GenBank/DDBJ whole genome shotgun (WGS) entry which is preliminary data.</text>
</comment>
<dbReference type="EMBL" id="BARV01011570">
    <property type="protein sequence ID" value="GAI09576.1"/>
    <property type="molecule type" value="Genomic_DNA"/>
</dbReference>
<evidence type="ECO:0000256" key="1">
    <source>
        <dbReference type="SAM" id="Coils"/>
    </source>
</evidence>
<proteinExistence type="predicted"/>
<reference evidence="2" key="1">
    <citation type="journal article" date="2014" name="Front. Microbiol.">
        <title>High frequency of phylogenetically diverse reductive dehalogenase-homologous genes in deep subseafloor sedimentary metagenomes.</title>
        <authorList>
            <person name="Kawai M."/>
            <person name="Futagami T."/>
            <person name="Toyoda A."/>
            <person name="Takaki Y."/>
            <person name="Nishi S."/>
            <person name="Hori S."/>
            <person name="Arai W."/>
            <person name="Tsubouchi T."/>
            <person name="Morono Y."/>
            <person name="Uchiyama I."/>
            <person name="Ito T."/>
            <person name="Fujiyama A."/>
            <person name="Inagaki F."/>
            <person name="Takami H."/>
        </authorList>
    </citation>
    <scope>NUCLEOTIDE SEQUENCE</scope>
    <source>
        <strain evidence="2">Expedition CK06-06</strain>
    </source>
</reference>
<evidence type="ECO:0000313" key="2">
    <source>
        <dbReference type="EMBL" id="GAI09576.1"/>
    </source>
</evidence>
<feature type="coiled-coil region" evidence="1">
    <location>
        <begin position="35"/>
        <end position="71"/>
    </location>
</feature>
<accession>X1LUV2</accession>
<organism evidence="2">
    <name type="scientific">marine sediment metagenome</name>
    <dbReference type="NCBI Taxonomy" id="412755"/>
    <lineage>
        <taxon>unclassified sequences</taxon>
        <taxon>metagenomes</taxon>
        <taxon>ecological metagenomes</taxon>
    </lineage>
</organism>
<protein>
    <submittedName>
        <fullName evidence="2">Uncharacterized protein</fullName>
    </submittedName>
</protein>